<comment type="caution">
    <text evidence="2">The sequence shown here is derived from an EMBL/GenBank/DDBJ whole genome shotgun (WGS) entry which is preliminary data.</text>
</comment>
<dbReference type="Proteomes" id="UP000004263">
    <property type="component" value="Unassembled WGS sequence"/>
</dbReference>
<dbReference type="HOGENOM" id="CLU_038342_1_1_6"/>
<reference evidence="2 3" key="1">
    <citation type="submission" date="2006-03" db="EMBL/GenBank/DDBJ databases">
        <authorList>
            <person name="Pinhassi J."/>
            <person name="Pedros-Alio C."/>
            <person name="Ferriera S."/>
            <person name="Johnson J."/>
            <person name="Kravitz S."/>
            <person name="Halpern A."/>
            <person name="Remington K."/>
            <person name="Beeson K."/>
            <person name="Tran B."/>
            <person name="Rogers Y.-H."/>
            <person name="Friedman R."/>
            <person name="Venter J.C."/>
        </authorList>
    </citation>
    <scope>NUCLEOTIDE SEQUENCE [LARGE SCALE GENOMIC DNA]</scope>
    <source>
        <strain evidence="2 3">RED65</strain>
    </source>
</reference>
<feature type="chain" id="PRO_5004194612" evidence="1">
    <location>
        <begin position="20"/>
        <end position="475"/>
    </location>
</feature>
<evidence type="ECO:0000313" key="2">
    <source>
        <dbReference type="EMBL" id="EAT10865.1"/>
    </source>
</evidence>
<organism evidence="2 3">
    <name type="scientific">Bermanella marisrubri</name>
    <dbReference type="NCBI Taxonomy" id="207949"/>
    <lineage>
        <taxon>Bacteria</taxon>
        <taxon>Pseudomonadati</taxon>
        <taxon>Pseudomonadota</taxon>
        <taxon>Gammaproteobacteria</taxon>
        <taxon>Oceanospirillales</taxon>
        <taxon>Oceanospirillaceae</taxon>
        <taxon>Bermanella</taxon>
    </lineage>
</organism>
<dbReference type="EMBL" id="AAQH01000030">
    <property type="protein sequence ID" value="EAT10865.1"/>
    <property type="molecule type" value="Genomic_DNA"/>
</dbReference>
<dbReference type="OrthoDB" id="9797479at2"/>
<dbReference type="STRING" id="207949.RED65_01963"/>
<dbReference type="RefSeq" id="WP_007019356.1">
    <property type="nucleotide sequence ID" value="NZ_CH724124.1"/>
</dbReference>
<keyword evidence="1" id="KW-0732">Signal</keyword>
<name>Q1MY31_9GAMM</name>
<dbReference type="Pfam" id="PF06122">
    <property type="entry name" value="TraH"/>
    <property type="match status" value="1"/>
</dbReference>
<proteinExistence type="predicted"/>
<dbReference type="InterPro" id="IPR010927">
    <property type="entry name" value="T4SS_TraH"/>
</dbReference>
<keyword evidence="3" id="KW-1185">Reference proteome</keyword>
<dbReference type="AlphaFoldDB" id="Q1MY31"/>
<accession>Q1MY31</accession>
<feature type="signal peptide" evidence="1">
    <location>
        <begin position="1"/>
        <end position="19"/>
    </location>
</feature>
<sequence length="475" mass="52160">MKKLLILASLSIFSYFTWGADIGDEVESMFDGAYSNTTEPGVYKTQGASYVTFGGYSERNPITKKNINLVNINPPKVTAGCGGIDLQAGGFSMIDGDEFVDNLRNIGQNAKSLFFMLGLQLVTPTINDVMNKVNKFQKDYLQFNLDSCEAATQLVGGAMEYAGAEGGECIVRRMQQSGDDYAEAKKHCTTGMGRRNTMETGGENTVTFSKGNLIWWHLMQDDFFKNNLDYSLLVMNLLGTIIVKYDDNSADSGKEVIRISRAATEAGLTTDGRNIINALLSGTEGPAANLQLKTCTDMNNTKDACINYNGSNDVTIDWKGMTTYVQDTIADINTAISNNGSLSSDALAFLSQTPIPLYRFILLERANNPSAQFSTVTRDIADKLALSHLYSGLLATIEVVRDRVGDTDMTESKQVKAFMKDLDVVASAIINEQQTTEFRLQELSNIANHMHRVETQLKKRLSAETISSMNWSSKG</sequence>
<evidence type="ECO:0000313" key="3">
    <source>
        <dbReference type="Proteomes" id="UP000004263"/>
    </source>
</evidence>
<gene>
    <name evidence="2" type="ORF">RED65_01963</name>
</gene>
<protein>
    <submittedName>
        <fullName evidence="2">TraH</fullName>
    </submittedName>
</protein>
<evidence type="ECO:0000256" key="1">
    <source>
        <dbReference type="SAM" id="SignalP"/>
    </source>
</evidence>